<dbReference type="GO" id="GO:0005886">
    <property type="term" value="C:plasma membrane"/>
    <property type="evidence" value="ECO:0007669"/>
    <property type="project" value="UniProtKB-SubCell"/>
</dbReference>
<feature type="transmembrane region" description="Helical" evidence="9">
    <location>
        <begin position="37"/>
        <end position="60"/>
    </location>
</feature>
<sequence>MSGFIIGILLGFIMKRSRFCLAGNLRDAYLEKKSKGIYAFLSIILTTSLIYFTMTLLGIIPERPEQASFSLLAATIGGLMFGFGAILANGCVVSSLLKVGDGRLAGVMSLLSFAIVAAAATQGLLAPLVGSMQTTFVVNDQLFEVIPFPVLFVVIPAFLIVAYLIYKNWKKEKKAIQLPSQFSGIRHFLFEKKLDIRIAAIIIGLLAGSSFLFSYLTGRYGSMGITTPVVSWLNIFSQNVNELNWASFFVVGIIVGSFIYALGSSEFSFKGTDGKTLAKSTLGGAMMGFGAIAGQGCLVGNGIVGTAIFSLNAWINFAFILVGIWIGTYVFYVKPLQEIRIENKEENAYVN</sequence>
<evidence type="ECO:0000256" key="4">
    <source>
        <dbReference type="ARBA" id="ARBA00022519"/>
    </source>
</evidence>
<evidence type="ECO:0000313" key="10">
    <source>
        <dbReference type="EMBL" id="GBD67991.1"/>
    </source>
</evidence>
<dbReference type="Pfam" id="PF04143">
    <property type="entry name" value="Sulf_transp"/>
    <property type="match status" value="1"/>
</dbReference>
<dbReference type="Proteomes" id="UP000236214">
    <property type="component" value="Unassembled WGS sequence"/>
</dbReference>
<accession>A0A2H6CSM5</accession>
<keyword evidence="4" id="KW-0997">Cell inner membrane</keyword>
<keyword evidence="11" id="KW-1185">Reference proteome</keyword>
<evidence type="ECO:0000256" key="1">
    <source>
        <dbReference type="ARBA" id="ARBA00004429"/>
    </source>
</evidence>
<feature type="transmembrane region" description="Helical" evidence="9">
    <location>
        <begin position="145"/>
        <end position="166"/>
    </location>
</feature>
<comment type="caution">
    <text evidence="10">The sequence shown here is derived from an EMBL/GenBank/DDBJ whole genome shotgun (WGS) entry which is preliminary data.</text>
</comment>
<feature type="transmembrane region" description="Helical" evidence="9">
    <location>
        <begin position="243"/>
        <end position="263"/>
    </location>
</feature>
<dbReference type="EMBL" id="BDEC01000031">
    <property type="protein sequence ID" value="GBD67991.1"/>
    <property type="molecule type" value="Genomic_DNA"/>
</dbReference>
<keyword evidence="7 9" id="KW-0472">Membrane</keyword>
<gene>
    <name evidence="10" type="ORF">TEHN7118_0797</name>
</gene>
<evidence type="ECO:0000313" key="11">
    <source>
        <dbReference type="Proteomes" id="UP000236214"/>
    </source>
</evidence>
<evidence type="ECO:0000256" key="5">
    <source>
        <dbReference type="ARBA" id="ARBA00022692"/>
    </source>
</evidence>
<keyword evidence="5 9" id="KW-0812">Transmembrane</keyword>
<evidence type="ECO:0000256" key="9">
    <source>
        <dbReference type="SAM" id="Phobius"/>
    </source>
</evidence>
<evidence type="ECO:0000256" key="2">
    <source>
        <dbReference type="ARBA" id="ARBA00022448"/>
    </source>
</evidence>
<comment type="subcellular location">
    <subcellularLocation>
        <location evidence="1">Cell inner membrane</location>
        <topology evidence="1">Multi-pass membrane protein</topology>
    </subcellularLocation>
</comment>
<dbReference type="RefSeq" id="WP_103103415.1">
    <property type="nucleotide sequence ID" value="NZ_BDEC01000031.1"/>
</dbReference>
<dbReference type="PANTHER" id="PTHR30574">
    <property type="entry name" value="INNER MEMBRANE PROTEIN YEDE"/>
    <property type="match status" value="1"/>
</dbReference>
<feature type="transmembrane region" description="Helical" evidence="9">
    <location>
        <begin position="72"/>
        <end position="97"/>
    </location>
</feature>
<feature type="transmembrane region" description="Helical" evidence="9">
    <location>
        <begin position="284"/>
        <end position="308"/>
    </location>
</feature>
<evidence type="ECO:0000256" key="3">
    <source>
        <dbReference type="ARBA" id="ARBA00022475"/>
    </source>
</evidence>
<organism evidence="10 11">
    <name type="scientific">Tetragenococcus halophilus subsp. halophilus</name>
    <dbReference type="NCBI Taxonomy" id="1513897"/>
    <lineage>
        <taxon>Bacteria</taxon>
        <taxon>Bacillati</taxon>
        <taxon>Bacillota</taxon>
        <taxon>Bacilli</taxon>
        <taxon>Lactobacillales</taxon>
        <taxon>Enterococcaceae</taxon>
        <taxon>Tetragenococcus</taxon>
    </lineage>
</organism>
<dbReference type="AlphaFoldDB" id="A0A2H6CSM5"/>
<feature type="transmembrane region" description="Helical" evidence="9">
    <location>
        <begin position="196"/>
        <end position="216"/>
    </location>
</feature>
<keyword evidence="2" id="KW-0813">Transport</keyword>
<evidence type="ECO:0000256" key="8">
    <source>
        <dbReference type="ARBA" id="ARBA00035655"/>
    </source>
</evidence>
<proteinExistence type="inferred from homology"/>
<feature type="transmembrane region" description="Helical" evidence="9">
    <location>
        <begin position="314"/>
        <end position="333"/>
    </location>
</feature>
<dbReference type="InterPro" id="IPR007272">
    <property type="entry name" value="Sulf_transp_TsuA/YedE"/>
</dbReference>
<dbReference type="PANTHER" id="PTHR30574:SF1">
    <property type="entry name" value="SULPHUR TRANSPORT DOMAIN-CONTAINING PROTEIN"/>
    <property type="match status" value="1"/>
</dbReference>
<reference evidence="10 11" key="1">
    <citation type="submission" date="2016-05" db="EMBL/GenBank/DDBJ databases">
        <title>Whole genome sequencing of Tetragenococcus halophilus subsp. halophilus NISL 7118.</title>
        <authorList>
            <person name="Shiwa Y."/>
            <person name="Nishimura I."/>
            <person name="Yoshikawa H."/>
            <person name="Koyama Y."/>
            <person name="Oguma T."/>
        </authorList>
    </citation>
    <scope>NUCLEOTIDE SEQUENCE [LARGE SCALE GENOMIC DNA]</scope>
    <source>
        <strain evidence="10 11">NISL 7118</strain>
    </source>
</reference>
<keyword evidence="6 9" id="KW-1133">Transmembrane helix</keyword>
<evidence type="ECO:0000256" key="6">
    <source>
        <dbReference type="ARBA" id="ARBA00022989"/>
    </source>
</evidence>
<protein>
    <submittedName>
        <fullName evidence="10">Uncharacterized protein</fullName>
    </submittedName>
</protein>
<name>A0A2H6CSM5_TETHA</name>
<feature type="transmembrane region" description="Helical" evidence="9">
    <location>
        <begin position="104"/>
        <end position="125"/>
    </location>
</feature>
<evidence type="ECO:0000256" key="7">
    <source>
        <dbReference type="ARBA" id="ARBA00023136"/>
    </source>
</evidence>
<keyword evidence="3" id="KW-1003">Cell membrane</keyword>
<comment type="similarity">
    <text evidence="8">Belongs to the TsuA/YedE (TC 9.B.102) family.</text>
</comment>